<organism evidence="1 2">
    <name type="scientific">Oceanisphaera profunda</name>
    <dbReference type="NCBI Taxonomy" id="1416627"/>
    <lineage>
        <taxon>Bacteria</taxon>
        <taxon>Pseudomonadati</taxon>
        <taxon>Pseudomonadota</taxon>
        <taxon>Gammaproteobacteria</taxon>
        <taxon>Aeromonadales</taxon>
        <taxon>Aeromonadaceae</taxon>
        <taxon>Oceanisphaera</taxon>
    </lineage>
</organism>
<dbReference type="EMBL" id="CP021377">
    <property type="protein sequence ID" value="ART81572.1"/>
    <property type="molecule type" value="Genomic_DNA"/>
</dbReference>
<dbReference type="Pfam" id="PF18855">
    <property type="entry name" value="baeRF_family11"/>
    <property type="match status" value="1"/>
</dbReference>
<dbReference type="InterPro" id="IPR041638">
    <property type="entry name" value="BaeRF_family11"/>
</dbReference>
<keyword evidence="2" id="KW-1185">Reference proteome</keyword>
<name>A0A1Y0D219_9GAMM</name>
<evidence type="ECO:0000313" key="2">
    <source>
        <dbReference type="Proteomes" id="UP000243937"/>
    </source>
</evidence>
<dbReference type="RefSeq" id="WP_087034658.1">
    <property type="nucleotide sequence ID" value="NZ_CP021377.1"/>
</dbReference>
<sequence>MYYVDMPSTDEIGDLNLTRSDACISIYLPTSPLGRESKQTRTQLNSLFKKAISQLEKTGFDKRQHIQALQDQFDDLLADQEFWDHQANSLAILATPESLRTFRLANKLTDIVEVSDRFHLKPLLRAITFSHAAHILALSENAVRLIEISPNSPPRVIDVPNMPTDAADATNKLVDKDFKGSGHRSAGQGHKAYLTNYVRKINAALRPILMHSNNPLLLASTQPLASLFRSLSSTAVLPDMIAGNPEHLNEANLATAARPILDAHYASIIADFHHLFEERTGQSRTTTDISSAARLATFGGIERLLVDIDGVVDGFVDDETGEVMFDSESDAMNYGVVDEITCRALRTGAKVMAVRKQDIPGGHDLAVIARYPV</sequence>
<protein>
    <submittedName>
        <fullName evidence="1">Uncharacterized protein</fullName>
    </submittedName>
</protein>
<dbReference type="KEGG" id="opf:CBP31_02130"/>
<reference evidence="1 2" key="1">
    <citation type="journal article" date="2014" name="Int. J. Syst. Evol. Microbiol.">
        <title>Oceanisphaera profunda sp. nov., a marine bacterium isolated from deep-sea sediment, and emended description of the genus Oceanisphaera.</title>
        <authorList>
            <person name="Xu Z."/>
            <person name="Zhang X.Y."/>
            <person name="Su H.N."/>
            <person name="Yu Z.C."/>
            <person name="Liu C."/>
            <person name="Li H."/>
            <person name="Chen X.L."/>
            <person name="Song X.Y."/>
            <person name="Xie B.B."/>
            <person name="Qin Q.L."/>
            <person name="Zhou B.C."/>
            <person name="Shi M."/>
            <person name="Huang Y."/>
            <person name="Zhang Y.Z."/>
        </authorList>
    </citation>
    <scope>NUCLEOTIDE SEQUENCE [LARGE SCALE GENOMIC DNA]</scope>
    <source>
        <strain evidence="1 2">SM1222</strain>
    </source>
</reference>
<dbReference type="Proteomes" id="UP000243937">
    <property type="component" value="Chromosome"/>
</dbReference>
<gene>
    <name evidence="1" type="ORF">CBP31_02130</name>
</gene>
<dbReference type="OrthoDB" id="242138at2"/>
<proteinExistence type="predicted"/>
<dbReference type="AlphaFoldDB" id="A0A1Y0D219"/>
<accession>A0A1Y0D219</accession>
<evidence type="ECO:0000313" key="1">
    <source>
        <dbReference type="EMBL" id="ART81572.1"/>
    </source>
</evidence>